<evidence type="ECO:0000313" key="1">
    <source>
        <dbReference type="EMBL" id="KAF0888579.1"/>
    </source>
</evidence>
<protein>
    <submittedName>
        <fullName evidence="1">Uncharacterized protein</fullName>
    </submittedName>
</protein>
<organism evidence="1 2">
    <name type="scientific">Oryza meyeriana var. granulata</name>
    <dbReference type="NCBI Taxonomy" id="110450"/>
    <lineage>
        <taxon>Eukaryota</taxon>
        <taxon>Viridiplantae</taxon>
        <taxon>Streptophyta</taxon>
        <taxon>Embryophyta</taxon>
        <taxon>Tracheophyta</taxon>
        <taxon>Spermatophyta</taxon>
        <taxon>Magnoliopsida</taxon>
        <taxon>Liliopsida</taxon>
        <taxon>Poales</taxon>
        <taxon>Poaceae</taxon>
        <taxon>BOP clade</taxon>
        <taxon>Oryzoideae</taxon>
        <taxon>Oryzeae</taxon>
        <taxon>Oryzinae</taxon>
        <taxon>Oryza</taxon>
        <taxon>Oryza meyeriana</taxon>
    </lineage>
</organism>
<gene>
    <name evidence="1" type="ORF">E2562_016048</name>
</gene>
<comment type="caution">
    <text evidence="1">The sequence shown here is derived from an EMBL/GenBank/DDBJ whole genome shotgun (WGS) entry which is preliminary data.</text>
</comment>
<dbReference type="AlphaFoldDB" id="A0A6G1BKU5"/>
<keyword evidence="2" id="KW-1185">Reference proteome</keyword>
<dbReference type="EMBL" id="SPHZ02000012">
    <property type="protein sequence ID" value="KAF0888579.1"/>
    <property type="molecule type" value="Genomic_DNA"/>
</dbReference>
<dbReference type="Proteomes" id="UP000479710">
    <property type="component" value="Unassembled WGS sequence"/>
</dbReference>
<sequence>MRWPNPRGVDLVNLDTLSHHHTPLRLELSTSPRHHGMKIALSSQESSQQSICHWSQERARTSMAMPALVASEEAEIELASRRLAKARHLDRYTREGKATV</sequence>
<accession>A0A6G1BKU5</accession>
<name>A0A6G1BKU5_9ORYZ</name>
<evidence type="ECO:0000313" key="2">
    <source>
        <dbReference type="Proteomes" id="UP000479710"/>
    </source>
</evidence>
<proteinExistence type="predicted"/>
<reference evidence="1 2" key="1">
    <citation type="submission" date="2019-11" db="EMBL/GenBank/DDBJ databases">
        <title>Whole genome sequence of Oryza granulata.</title>
        <authorList>
            <person name="Li W."/>
        </authorList>
    </citation>
    <scope>NUCLEOTIDE SEQUENCE [LARGE SCALE GENOMIC DNA]</scope>
    <source>
        <strain evidence="2">cv. Menghai</strain>
        <tissue evidence="1">Leaf</tissue>
    </source>
</reference>